<comment type="caution">
    <text evidence="1">The sequence shown here is derived from an EMBL/GenBank/DDBJ whole genome shotgun (WGS) entry which is preliminary data.</text>
</comment>
<dbReference type="AlphaFoldDB" id="A0A8S4SAS1"/>
<dbReference type="EMBL" id="CAKXAJ010026104">
    <property type="protein sequence ID" value="CAH2256295.1"/>
    <property type="molecule type" value="Genomic_DNA"/>
</dbReference>
<dbReference type="Proteomes" id="UP000838756">
    <property type="component" value="Unassembled WGS sequence"/>
</dbReference>
<protein>
    <submittedName>
        <fullName evidence="1">Jg1487 protein</fullName>
    </submittedName>
</protein>
<feature type="non-terminal residue" evidence="1">
    <location>
        <position position="1"/>
    </location>
</feature>
<reference evidence="1" key="1">
    <citation type="submission" date="2022-03" db="EMBL/GenBank/DDBJ databases">
        <authorList>
            <person name="Lindestad O."/>
        </authorList>
    </citation>
    <scope>NUCLEOTIDE SEQUENCE</scope>
</reference>
<accession>A0A8S4SAS1</accession>
<sequence length="30" mass="3600">SPCGVLCEREHFQRKTAIVFYKEPTFKFTH</sequence>
<gene>
    <name evidence="1" type="primary">jg1487</name>
    <name evidence="1" type="ORF">PAEG_LOCUS22894</name>
</gene>
<proteinExistence type="predicted"/>
<evidence type="ECO:0000313" key="1">
    <source>
        <dbReference type="EMBL" id="CAH2256295.1"/>
    </source>
</evidence>
<organism evidence="1 2">
    <name type="scientific">Pararge aegeria aegeria</name>
    <dbReference type="NCBI Taxonomy" id="348720"/>
    <lineage>
        <taxon>Eukaryota</taxon>
        <taxon>Metazoa</taxon>
        <taxon>Ecdysozoa</taxon>
        <taxon>Arthropoda</taxon>
        <taxon>Hexapoda</taxon>
        <taxon>Insecta</taxon>
        <taxon>Pterygota</taxon>
        <taxon>Neoptera</taxon>
        <taxon>Endopterygota</taxon>
        <taxon>Lepidoptera</taxon>
        <taxon>Glossata</taxon>
        <taxon>Ditrysia</taxon>
        <taxon>Papilionoidea</taxon>
        <taxon>Nymphalidae</taxon>
        <taxon>Satyrinae</taxon>
        <taxon>Satyrini</taxon>
        <taxon>Parargina</taxon>
        <taxon>Pararge</taxon>
    </lineage>
</organism>
<name>A0A8S4SAS1_9NEOP</name>
<evidence type="ECO:0000313" key="2">
    <source>
        <dbReference type="Proteomes" id="UP000838756"/>
    </source>
</evidence>
<keyword evidence="2" id="KW-1185">Reference proteome</keyword>